<dbReference type="SUPFAM" id="SSF52540">
    <property type="entry name" value="P-loop containing nucleoside triphosphate hydrolases"/>
    <property type="match status" value="1"/>
</dbReference>
<dbReference type="SMART" id="SM00930">
    <property type="entry name" value="NIL"/>
    <property type="match status" value="1"/>
</dbReference>
<dbReference type="InterPro" id="IPR041701">
    <property type="entry name" value="MetN_ABC"/>
</dbReference>
<comment type="caution">
    <text evidence="12">The sequence shown here is derived from an EMBL/GenBank/DDBJ whole genome shotgun (WGS) entry which is preliminary data.</text>
</comment>
<dbReference type="Gene3D" id="3.40.50.300">
    <property type="entry name" value="P-loop containing nucleotide triphosphate hydrolases"/>
    <property type="match status" value="1"/>
</dbReference>
<evidence type="ECO:0000313" key="13">
    <source>
        <dbReference type="Proteomes" id="UP000293764"/>
    </source>
</evidence>
<dbReference type="GO" id="GO:0005524">
    <property type="term" value="F:ATP binding"/>
    <property type="evidence" value="ECO:0007669"/>
    <property type="project" value="UniProtKB-KW"/>
</dbReference>
<comment type="function">
    <text evidence="9">Part of the ABC transporter FtsEX involved in cellular division. Has ATPase activity.</text>
</comment>
<evidence type="ECO:0000256" key="1">
    <source>
        <dbReference type="ARBA" id="ARBA00005417"/>
    </source>
</evidence>
<dbReference type="InterPro" id="IPR045865">
    <property type="entry name" value="ACT-like_dom_sf"/>
</dbReference>
<evidence type="ECO:0000313" key="12">
    <source>
        <dbReference type="EMBL" id="RYV51715.1"/>
    </source>
</evidence>
<evidence type="ECO:0000256" key="6">
    <source>
        <dbReference type="ARBA" id="ARBA00022967"/>
    </source>
</evidence>
<protein>
    <submittedName>
        <fullName evidence="12">ATP-binding cassette domain-containing protein</fullName>
    </submittedName>
</protein>
<dbReference type="InterPro" id="IPR003439">
    <property type="entry name" value="ABC_transporter-like_ATP-bd"/>
</dbReference>
<comment type="similarity">
    <text evidence="1">Belongs to the ABC transporter superfamily.</text>
</comment>
<dbReference type="Proteomes" id="UP000293764">
    <property type="component" value="Unassembled WGS sequence"/>
</dbReference>
<dbReference type="InterPro" id="IPR027417">
    <property type="entry name" value="P-loop_NTPase"/>
</dbReference>
<dbReference type="PROSITE" id="PS00211">
    <property type="entry name" value="ABC_TRANSPORTER_1"/>
    <property type="match status" value="1"/>
</dbReference>
<feature type="domain" description="ABC transporter" evidence="11">
    <location>
        <begin position="6"/>
        <end position="245"/>
    </location>
</feature>
<keyword evidence="3" id="KW-1003">Cell membrane</keyword>
<dbReference type="InterPro" id="IPR050086">
    <property type="entry name" value="MetN_ABC_transporter-like"/>
</dbReference>
<evidence type="ECO:0000256" key="3">
    <source>
        <dbReference type="ARBA" id="ARBA00022475"/>
    </source>
</evidence>
<dbReference type="OrthoDB" id="4283894at2"/>
<dbReference type="Gene3D" id="3.30.70.260">
    <property type="match status" value="1"/>
</dbReference>
<dbReference type="PANTHER" id="PTHR43166">
    <property type="entry name" value="AMINO ACID IMPORT ATP-BINDING PROTEIN"/>
    <property type="match status" value="1"/>
</dbReference>
<dbReference type="GO" id="GO:0006865">
    <property type="term" value="P:amino acid transport"/>
    <property type="evidence" value="ECO:0007669"/>
    <property type="project" value="UniProtKB-KW"/>
</dbReference>
<keyword evidence="13" id="KW-1185">Reference proteome</keyword>
<proteinExistence type="inferred from homology"/>
<dbReference type="EMBL" id="SDWW01000013">
    <property type="protein sequence ID" value="RYV51715.1"/>
    <property type="molecule type" value="Genomic_DNA"/>
</dbReference>
<dbReference type="PANTHER" id="PTHR43166:SF30">
    <property type="entry name" value="METHIONINE IMPORT ATP-BINDING PROTEIN METN"/>
    <property type="match status" value="1"/>
</dbReference>
<evidence type="ECO:0000256" key="9">
    <source>
        <dbReference type="ARBA" id="ARBA00054718"/>
    </source>
</evidence>
<evidence type="ECO:0000256" key="10">
    <source>
        <dbReference type="ARBA" id="ARBA00063837"/>
    </source>
</evidence>
<evidence type="ECO:0000256" key="7">
    <source>
        <dbReference type="ARBA" id="ARBA00022970"/>
    </source>
</evidence>
<keyword evidence="4" id="KW-0547">Nucleotide-binding</keyword>
<dbReference type="RefSeq" id="WP_130102032.1">
    <property type="nucleotide sequence ID" value="NZ_SDWW01000013.1"/>
</dbReference>
<dbReference type="FunFam" id="3.40.50.300:FF:000056">
    <property type="entry name" value="Cell division ATP-binding protein FtsE"/>
    <property type="match status" value="1"/>
</dbReference>
<dbReference type="AlphaFoldDB" id="A0A4Q5N0Z1"/>
<keyword evidence="6" id="KW-1278">Translocase</keyword>
<keyword evidence="5 12" id="KW-0067">ATP-binding</keyword>
<dbReference type="SUPFAM" id="SSF55021">
    <property type="entry name" value="ACT-like"/>
    <property type="match status" value="1"/>
</dbReference>
<evidence type="ECO:0000256" key="4">
    <source>
        <dbReference type="ARBA" id="ARBA00022741"/>
    </source>
</evidence>
<keyword evidence="7" id="KW-0029">Amino-acid transport</keyword>
<name>A0A4Q5N0Z1_9MICO</name>
<gene>
    <name evidence="12" type="ORF">EUA98_07395</name>
</gene>
<dbReference type="PROSITE" id="PS50893">
    <property type="entry name" value="ABC_TRANSPORTER_2"/>
    <property type="match status" value="1"/>
</dbReference>
<keyword evidence="8" id="KW-0472">Membrane</keyword>
<comment type="subunit">
    <text evidence="10">Homodimer. Forms a membrane-associated complex with FtsX.</text>
</comment>
<dbReference type="Pfam" id="PF09383">
    <property type="entry name" value="NIL"/>
    <property type="match status" value="1"/>
</dbReference>
<evidence type="ECO:0000256" key="5">
    <source>
        <dbReference type="ARBA" id="ARBA00022840"/>
    </source>
</evidence>
<organism evidence="12 13">
    <name type="scientific">Pengzhenrongella frigida</name>
    <dbReference type="NCBI Taxonomy" id="1259133"/>
    <lineage>
        <taxon>Bacteria</taxon>
        <taxon>Bacillati</taxon>
        <taxon>Actinomycetota</taxon>
        <taxon>Actinomycetes</taxon>
        <taxon>Micrococcales</taxon>
        <taxon>Pengzhenrongella</taxon>
    </lineage>
</organism>
<dbReference type="GO" id="GO:0005886">
    <property type="term" value="C:plasma membrane"/>
    <property type="evidence" value="ECO:0007669"/>
    <property type="project" value="UniProtKB-ARBA"/>
</dbReference>
<evidence type="ECO:0000256" key="2">
    <source>
        <dbReference type="ARBA" id="ARBA00022448"/>
    </source>
</evidence>
<dbReference type="InterPro" id="IPR017871">
    <property type="entry name" value="ABC_transporter-like_CS"/>
</dbReference>
<evidence type="ECO:0000256" key="8">
    <source>
        <dbReference type="ARBA" id="ARBA00023136"/>
    </source>
</evidence>
<reference evidence="12 13" key="1">
    <citation type="submission" date="2019-01" db="EMBL/GenBank/DDBJ databases">
        <title>Novel species of Cellulomonas.</title>
        <authorList>
            <person name="Liu Q."/>
            <person name="Xin Y.-H."/>
        </authorList>
    </citation>
    <scope>NUCLEOTIDE SEQUENCE [LARGE SCALE GENOMIC DNA]</scope>
    <source>
        <strain evidence="12 13">HLT2-17</strain>
    </source>
</reference>
<dbReference type="InterPro" id="IPR018449">
    <property type="entry name" value="NIL_domain"/>
</dbReference>
<dbReference type="InterPro" id="IPR003593">
    <property type="entry name" value="AAA+_ATPase"/>
</dbReference>
<dbReference type="CDD" id="cd03258">
    <property type="entry name" value="ABC_MetN_methionine_transporter"/>
    <property type="match status" value="1"/>
</dbReference>
<sequence>MTEPQIQLRALRKIYPAKGADVVALDGIDLDVPRGAIHGIVGRSGAGKSTLIRCLTLLERPTSGTVTIDGQELSGLPEAKLRSARRRIGMVFQHVNLLDSRTIAGNVAYPLEIAGVPRAQRASRVAELLELVGLADRADAYPAELSGGQMQRVGIARALATEPAVLLCDEPTSALDSATTRQILGLIRDLRDRLGITVLIITHEMAVVREICDSVTLLGHGKVVEHGALGDVVGKYGSHLARELIPVPDLPLGVERSLVEVAYSTDDVATHVVLAAVAALGTDAEIAAGTIETLAGRRVGRLQIDLPDDRVEEALSRLHSAGVHAEVTR</sequence>
<dbReference type="GO" id="GO:0016887">
    <property type="term" value="F:ATP hydrolysis activity"/>
    <property type="evidence" value="ECO:0007669"/>
    <property type="project" value="InterPro"/>
</dbReference>
<dbReference type="Pfam" id="PF00005">
    <property type="entry name" value="ABC_tran"/>
    <property type="match status" value="1"/>
</dbReference>
<accession>A0A4Q5N0Z1</accession>
<evidence type="ECO:0000259" key="11">
    <source>
        <dbReference type="PROSITE" id="PS50893"/>
    </source>
</evidence>
<keyword evidence="2" id="KW-0813">Transport</keyword>
<dbReference type="SMART" id="SM00382">
    <property type="entry name" value="AAA"/>
    <property type="match status" value="1"/>
</dbReference>